<dbReference type="InterPro" id="IPR016130">
    <property type="entry name" value="Tyr_Pase_AS"/>
</dbReference>
<dbReference type="InterPro" id="IPR012340">
    <property type="entry name" value="NA-bd_OB-fold"/>
</dbReference>
<name>A0A9D4Z1P4_CHLVU</name>
<dbReference type="EC" id="2.7.7.50" evidence="2"/>
<evidence type="ECO:0000256" key="5">
    <source>
        <dbReference type="ARBA" id="ARBA00022695"/>
    </source>
</evidence>
<feature type="binding site" evidence="13">
    <location>
        <begin position="407"/>
        <end position="409"/>
    </location>
    <ligand>
        <name>GTP</name>
        <dbReference type="ChEBI" id="CHEBI:37565"/>
    </ligand>
</feature>
<proteinExistence type="predicted"/>
<feature type="active site" description="Phosphocysteine intermediate" evidence="11">
    <location>
        <position position="196"/>
    </location>
</feature>
<feature type="binding site" evidence="13">
    <location>
        <position position="356"/>
    </location>
    <ligand>
        <name>GTP</name>
        <dbReference type="ChEBI" id="CHEBI:37565"/>
    </ligand>
</feature>
<dbReference type="PROSITE" id="PS00383">
    <property type="entry name" value="TYR_PHOSPHATASE_1"/>
    <property type="match status" value="1"/>
</dbReference>
<dbReference type="Pfam" id="PF01331">
    <property type="entry name" value="mRNA_cap_enzyme"/>
    <property type="match status" value="1"/>
</dbReference>
<evidence type="ECO:0000256" key="13">
    <source>
        <dbReference type="PIRSR" id="PIRSR036958-3"/>
    </source>
</evidence>
<dbReference type="CDD" id="cd14502">
    <property type="entry name" value="RNA_5'-triphosphatase"/>
    <property type="match status" value="1"/>
</dbReference>
<dbReference type="GO" id="GO:0006370">
    <property type="term" value="P:7-methylguanosine mRNA capping"/>
    <property type="evidence" value="ECO:0007669"/>
    <property type="project" value="UniProtKB-KW"/>
</dbReference>
<feature type="compositionally biased region" description="Acidic residues" evidence="14">
    <location>
        <begin position="269"/>
        <end position="280"/>
    </location>
</feature>
<keyword evidence="7" id="KW-0506">mRNA capping</keyword>
<dbReference type="EMBL" id="SIDB01000001">
    <property type="protein sequence ID" value="KAI3438129.1"/>
    <property type="molecule type" value="Genomic_DNA"/>
</dbReference>
<dbReference type="GO" id="GO:0005634">
    <property type="term" value="C:nucleus"/>
    <property type="evidence" value="ECO:0007669"/>
    <property type="project" value="UniProtKB-SubCell"/>
</dbReference>
<dbReference type="PANTHER" id="PTHR10367:SF17">
    <property type="entry name" value="MRNA-CAPPING ENZYME"/>
    <property type="match status" value="1"/>
</dbReference>
<dbReference type="InterPro" id="IPR013846">
    <property type="entry name" value="mRNA_cap_enzyme_C"/>
</dbReference>
<evidence type="ECO:0000256" key="11">
    <source>
        <dbReference type="PIRSR" id="PIRSR036958-1"/>
    </source>
</evidence>
<dbReference type="SUPFAM" id="SSF56091">
    <property type="entry name" value="DNA ligase/mRNA capping enzyme, catalytic domain"/>
    <property type="match status" value="1"/>
</dbReference>
<feature type="domain" description="Tyrosine specific protein phosphatases" evidence="15">
    <location>
        <begin position="174"/>
        <end position="231"/>
    </location>
</feature>
<dbReference type="InterPro" id="IPR001339">
    <property type="entry name" value="mRNA_cap_enzyme_adenylation"/>
</dbReference>
<evidence type="ECO:0000256" key="7">
    <source>
        <dbReference type="ARBA" id="ARBA00023042"/>
    </source>
</evidence>
<evidence type="ECO:0000256" key="8">
    <source>
        <dbReference type="ARBA" id="ARBA00023134"/>
    </source>
</evidence>
<dbReference type="Gene3D" id="2.40.50.140">
    <property type="entry name" value="Nucleic acid-binding proteins"/>
    <property type="match status" value="1"/>
</dbReference>
<feature type="binding site" evidence="13">
    <location>
        <begin position="610"/>
        <end position="615"/>
    </location>
    <ligand>
        <name>GTP</name>
        <dbReference type="ChEBI" id="CHEBI:37565"/>
    </ligand>
</feature>
<dbReference type="Pfam" id="PF00782">
    <property type="entry name" value="DSPc"/>
    <property type="match status" value="1"/>
</dbReference>
<feature type="region of interest" description="Disordered" evidence="14">
    <location>
        <begin position="23"/>
        <end position="42"/>
    </location>
</feature>
<dbReference type="InterPro" id="IPR000340">
    <property type="entry name" value="Dual-sp_phosphatase_cat-dom"/>
</dbReference>
<comment type="catalytic activity">
    <reaction evidence="10">
        <text>a 5'-end diphospho-ribonucleoside in mRNA + GTP + H(+) = a 5'-end (5'-triphosphoguanosine)-ribonucleoside in mRNA + diphosphate</text>
        <dbReference type="Rhea" id="RHEA:67012"/>
        <dbReference type="Rhea" id="RHEA-COMP:17165"/>
        <dbReference type="Rhea" id="RHEA-COMP:17166"/>
        <dbReference type="ChEBI" id="CHEBI:15378"/>
        <dbReference type="ChEBI" id="CHEBI:33019"/>
        <dbReference type="ChEBI" id="CHEBI:37565"/>
        <dbReference type="ChEBI" id="CHEBI:167616"/>
        <dbReference type="ChEBI" id="CHEBI:167617"/>
        <dbReference type="EC" id="2.7.7.50"/>
    </reaction>
    <physiologicalReaction direction="left-to-right" evidence="10">
        <dbReference type="Rhea" id="RHEA:67013"/>
    </physiologicalReaction>
</comment>
<keyword evidence="17" id="KW-1185">Reference proteome</keyword>
<feature type="binding site" evidence="13">
    <location>
        <begin position="531"/>
        <end position="533"/>
    </location>
    <ligand>
        <name>GTP</name>
        <dbReference type="ChEBI" id="CHEBI:37565"/>
    </ligand>
</feature>
<dbReference type="Proteomes" id="UP001055712">
    <property type="component" value="Unassembled WGS sequence"/>
</dbReference>
<evidence type="ECO:0000256" key="14">
    <source>
        <dbReference type="SAM" id="MobiDB-lite"/>
    </source>
</evidence>
<feature type="compositionally biased region" description="Low complexity" evidence="14">
    <location>
        <begin position="663"/>
        <end position="692"/>
    </location>
</feature>
<feature type="active site" description="N6-GMP-lysine intermediate" evidence="12">
    <location>
        <position position="351"/>
    </location>
</feature>
<evidence type="ECO:0000256" key="12">
    <source>
        <dbReference type="PIRSR" id="PIRSR036958-2"/>
    </source>
</evidence>
<dbReference type="GO" id="GO:0004484">
    <property type="term" value="F:mRNA guanylyltransferase activity"/>
    <property type="evidence" value="ECO:0007669"/>
    <property type="project" value="UniProtKB-EC"/>
</dbReference>
<dbReference type="Pfam" id="PF03919">
    <property type="entry name" value="mRNA_cap_C"/>
    <property type="match status" value="1"/>
</dbReference>
<evidence type="ECO:0000256" key="4">
    <source>
        <dbReference type="ARBA" id="ARBA00022679"/>
    </source>
</evidence>
<dbReference type="Gene3D" id="3.30.470.30">
    <property type="entry name" value="DNA ligase/mRNA capping enzyme"/>
    <property type="match status" value="1"/>
</dbReference>
<evidence type="ECO:0000259" key="15">
    <source>
        <dbReference type="PROSITE" id="PS50056"/>
    </source>
</evidence>
<keyword evidence="9" id="KW-0539">Nucleus</keyword>
<keyword evidence="6 13" id="KW-0547">Nucleotide-binding</keyword>
<evidence type="ECO:0000313" key="16">
    <source>
        <dbReference type="EMBL" id="KAI3438129.1"/>
    </source>
</evidence>
<dbReference type="PROSITE" id="PS50056">
    <property type="entry name" value="TYR_PHOSPHATASE_2"/>
    <property type="match status" value="1"/>
</dbReference>
<reference evidence="16" key="1">
    <citation type="journal article" date="2019" name="Plant J.">
        <title>Chlorella vulgaris genome assembly and annotation reveals the molecular basis for metabolic acclimation to high light conditions.</title>
        <authorList>
            <person name="Cecchin M."/>
            <person name="Marcolungo L."/>
            <person name="Rossato M."/>
            <person name="Girolomoni L."/>
            <person name="Cosentino E."/>
            <person name="Cuine S."/>
            <person name="Li-Beisson Y."/>
            <person name="Delledonne M."/>
            <person name="Ballottari M."/>
        </authorList>
    </citation>
    <scope>NUCLEOTIDE SEQUENCE</scope>
    <source>
        <strain evidence="16">211/11P</strain>
    </source>
</reference>
<evidence type="ECO:0000256" key="2">
    <source>
        <dbReference type="ARBA" id="ARBA00012475"/>
    </source>
</evidence>
<feature type="region of interest" description="Disordered" evidence="14">
    <location>
        <begin position="655"/>
        <end position="692"/>
    </location>
</feature>
<dbReference type="InterPro" id="IPR029021">
    <property type="entry name" value="Prot-tyrosine_phosphatase-like"/>
</dbReference>
<comment type="caution">
    <text evidence="16">The sequence shown here is derived from an EMBL/GenBank/DDBJ whole genome shotgun (WGS) entry which is preliminary data.</text>
</comment>
<dbReference type="PANTHER" id="PTHR10367">
    <property type="entry name" value="MRNA-CAPPING ENZYME"/>
    <property type="match status" value="1"/>
</dbReference>
<organism evidence="16 17">
    <name type="scientific">Chlorella vulgaris</name>
    <name type="common">Green alga</name>
    <dbReference type="NCBI Taxonomy" id="3077"/>
    <lineage>
        <taxon>Eukaryota</taxon>
        <taxon>Viridiplantae</taxon>
        <taxon>Chlorophyta</taxon>
        <taxon>core chlorophytes</taxon>
        <taxon>Trebouxiophyceae</taxon>
        <taxon>Chlorellales</taxon>
        <taxon>Chlorellaceae</taxon>
        <taxon>Chlorella clade</taxon>
        <taxon>Chlorella</taxon>
    </lineage>
</organism>
<gene>
    <name evidence="16" type="ORF">D9Q98_000570</name>
</gene>
<dbReference type="OrthoDB" id="200924at2759"/>
<protein>
    <recommendedName>
        <fullName evidence="2">mRNA guanylyltransferase</fullName>
        <ecNumber evidence="2">2.7.7.50</ecNumber>
    </recommendedName>
</protein>
<keyword evidence="5" id="KW-0548">Nucleotidyltransferase</keyword>
<reference evidence="16" key="2">
    <citation type="submission" date="2020-11" db="EMBL/GenBank/DDBJ databases">
        <authorList>
            <person name="Cecchin M."/>
            <person name="Marcolungo L."/>
            <person name="Rossato M."/>
            <person name="Girolomoni L."/>
            <person name="Cosentino E."/>
            <person name="Cuine S."/>
            <person name="Li-Beisson Y."/>
            <person name="Delledonne M."/>
            <person name="Ballottari M."/>
        </authorList>
    </citation>
    <scope>NUCLEOTIDE SEQUENCE</scope>
    <source>
        <strain evidence="16">211/11P</strain>
        <tissue evidence="16">Whole cell</tissue>
    </source>
</reference>
<dbReference type="GO" id="GO:0005525">
    <property type="term" value="F:GTP binding"/>
    <property type="evidence" value="ECO:0007669"/>
    <property type="project" value="UniProtKB-KW"/>
</dbReference>
<dbReference type="SUPFAM" id="SSF50249">
    <property type="entry name" value="Nucleic acid-binding proteins"/>
    <property type="match status" value="1"/>
</dbReference>
<dbReference type="GO" id="GO:0140818">
    <property type="term" value="F:mRNA 5'-triphosphate monophosphatase activity"/>
    <property type="evidence" value="ECO:0007669"/>
    <property type="project" value="InterPro"/>
</dbReference>
<evidence type="ECO:0000256" key="1">
    <source>
        <dbReference type="ARBA" id="ARBA00004123"/>
    </source>
</evidence>
<feature type="region of interest" description="Disordered" evidence="14">
    <location>
        <begin position="258"/>
        <end position="288"/>
    </location>
</feature>
<keyword evidence="8 13" id="KW-0342">GTP-binding</keyword>
<dbReference type="InterPro" id="IPR017074">
    <property type="entry name" value="mRNA_cap_enz_bifunc"/>
</dbReference>
<comment type="subcellular location">
    <subcellularLocation>
        <location evidence="1">Nucleus</location>
    </subcellularLocation>
</comment>
<dbReference type="Gene3D" id="3.90.190.10">
    <property type="entry name" value="Protein tyrosine phosphatase superfamily"/>
    <property type="match status" value="1"/>
</dbReference>
<dbReference type="CDD" id="cd07895">
    <property type="entry name" value="Adenylation_mRNA_capping"/>
    <property type="match status" value="1"/>
</dbReference>
<accession>A0A9D4Z1P4</accession>
<sequence length="692" mass="79417">MKRSLDEGGANLDAAKRLAIEGGEGDPAAAAAPELADDELDDMGIPRGWRECPAMGRPIERFIPMKVPLGARFDNFIAPEHRFNIESAVELVKQRVAGLFMEQLAPPAEDAPLGPNGEPPPPQRIQVPLVVGLVIDLTNSSRYYDARQWQQHGVRYIKIPCKGRGQPPQPEAVTDLCWEMHEFLKDCPQGMALIHCTHGFNRTGYMIASYLARMLTFNIPKALDAFAQKRPPGIYKHYYIRELFKYYHERLPSSFRFPAQPPWKAGDSPEAEEGDGEEEDGNGHAEMEHDDALGEGVDMSETQALQALLMDAILGPDPNRNRTWLPGSQPVSLDASNLSLLKERQYWVTWKADGTRYMLVLLRWGTYLVDRKFAVTRVQMRWPTPLLPGTRGAKGPTGPMHHWTVLDGEMVVDDILAEDRRERRFLAYDMVMLNGQSLVDRPWMERFKLVQRHVVEPRQLERHTITSGTWKYTYQYDQEAFHVRRKDFWPLTKAHKLIHDFIPNLCHEADGLIFQGAQDPYVPGTCPELLKWKFAHMNSVDFRLRLHPTNGLQLELLETRRDLPPGNRRGYNALPGAKVEFPEGESPEMYDMRIIECSYDPETQVWRFMRERKDKDSANAFHVYESVARSIQDNIQEEELLQYIEDALKLPLYDQDTGRIPGQQIAQQQRQTQQQLRQLQQQEKPAQQDAPP</sequence>
<dbReference type="InterPro" id="IPR051029">
    <property type="entry name" value="mRNA_Capping_Enz/RNA_Phosphat"/>
</dbReference>
<evidence type="ECO:0000256" key="3">
    <source>
        <dbReference type="ARBA" id="ARBA00022664"/>
    </source>
</evidence>
<evidence type="ECO:0000256" key="9">
    <source>
        <dbReference type="ARBA" id="ARBA00023242"/>
    </source>
</evidence>
<evidence type="ECO:0000313" key="17">
    <source>
        <dbReference type="Proteomes" id="UP001055712"/>
    </source>
</evidence>
<dbReference type="SUPFAM" id="SSF52799">
    <property type="entry name" value="(Phosphotyrosine protein) phosphatases II"/>
    <property type="match status" value="2"/>
</dbReference>
<dbReference type="AlphaFoldDB" id="A0A9D4Z1P4"/>
<dbReference type="GO" id="GO:0005524">
    <property type="term" value="F:ATP binding"/>
    <property type="evidence" value="ECO:0007669"/>
    <property type="project" value="InterPro"/>
</dbReference>
<keyword evidence="3" id="KW-0507">mRNA processing</keyword>
<dbReference type="PIRSF" id="PIRSF036958">
    <property type="entry name" value="mRNA_capping_HCE"/>
    <property type="match status" value="1"/>
</dbReference>
<feature type="binding site" evidence="13">
    <location>
        <position position="371"/>
    </location>
    <ligand>
        <name>GTP</name>
        <dbReference type="ChEBI" id="CHEBI:37565"/>
    </ligand>
</feature>
<evidence type="ECO:0000256" key="6">
    <source>
        <dbReference type="ARBA" id="ARBA00022741"/>
    </source>
</evidence>
<evidence type="ECO:0000256" key="10">
    <source>
        <dbReference type="ARBA" id="ARBA00044624"/>
    </source>
</evidence>
<dbReference type="InterPro" id="IPR000387">
    <property type="entry name" value="Tyr_Pase_dom"/>
</dbReference>
<keyword evidence="4" id="KW-0808">Transferase</keyword>